<dbReference type="InterPro" id="IPR020841">
    <property type="entry name" value="PKS_Beta-ketoAc_synthase_dom"/>
</dbReference>
<dbReference type="InterPro" id="IPR013154">
    <property type="entry name" value="ADH-like_N"/>
</dbReference>
<dbReference type="FunFam" id="3.40.50.720:FF:000209">
    <property type="entry name" value="Polyketide synthase Pks12"/>
    <property type="match status" value="1"/>
</dbReference>
<dbReference type="PROSITE" id="PS52019">
    <property type="entry name" value="PKS_MFAS_DH"/>
    <property type="match status" value="1"/>
</dbReference>
<dbReference type="PROSITE" id="PS01162">
    <property type="entry name" value="QOR_ZETA_CRYSTAL"/>
    <property type="match status" value="1"/>
</dbReference>
<dbReference type="Gene3D" id="3.40.50.720">
    <property type="entry name" value="NAD(P)-binding Rossmann-like Domain"/>
    <property type="match status" value="3"/>
</dbReference>
<dbReference type="InterPro" id="IPR042104">
    <property type="entry name" value="PKS_dehydratase_sf"/>
</dbReference>
<dbReference type="InterPro" id="IPR013149">
    <property type="entry name" value="ADH-like_C"/>
</dbReference>
<dbReference type="Gene3D" id="3.40.366.10">
    <property type="entry name" value="Malonyl-Coenzyme A Acyl Carrier Protein, domain 2"/>
    <property type="match status" value="1"/>
</dbReference>
<dbReference type="PANTHER" id="PTHR43775:SF37">
    <property type="entry name" value="SI:DKEY-61P9.11"/>
    <property type="match status" value="1"/>
</dbReference>
<dbReference type="SMART" id="SM00829">
    <property type="entry name" value="PKS_ER"/>
    <property type="match status" value="1"/>
</dbReference>
<feature type="active site" description="Proton acceptor; for dehydratase activity" evidence="7">
    <location>
        <position position="925"/>
    </location>
</feature>
<dbReference type="InterPro" id="IPR020843">
    <property type="entry name" value="ER"/>
</dbReference>
<dbReference type="Gene3D" id="3.40.50.150">
    <property type="entry name" value="Vaccinia Virus protein VP39"/>
    <property type="match status" value="1"/>
</dbReference>
<dbReference type="GO" id="GO:0016491">
    <property type="term" value="F:oxidoreductase activity"/>
    <property type="evidence" value="ECO:0007669"/>
    <property type="project" value="InterPro"/>
</dbReference>
<dbReference type="PROSITE" id="PS52004">
    <property type="entry name" value="KS3_2"/>
    <property type="match status" value="1"/>
</dbReference>
<dbReference type="InterPro" id="IPR020807">
    <property type="entry name" value="PKS_DH"/>
</dbReference>
<dbReference type="SUPFAM" id="SSF50129">
    <property type="entry name" value="GroES-like"/>
    <property type="match status" value="1"/>
</dbReference>
<dbReference type="SUPFAM" id="SSF55048">
    <property type="entry name" value="Probable ACP-binding domain of malonyl-CoA ACP transacylase"/>
    <property type="match status" value="1"/>
</dbReference>
<dbReference type="GO" id="GO:0008270">
    <property type="term" value="F:zinc ion binding"/>
    <property type="evidence" value="ECO:0007669"/>
    <property type="project" value="InterPro"/>
</dbReference>
<dbReference type="PROSITE" id="PS00012">
    <property type="entry name" value="PHOSPHOPANTETHEINE"/>
    <property type="match status" value="1"/>
</dbReference>
<dbReference type="Gene3D" id="1.10.1200.10">
    <property type="entry name" value="ACP-like"/>
    <property type="match status" value="1"/>
</dbReference>
<dbReference type="InterPro" id="IPR011032">
    <property type="entry name" value="GroES-like_sf"/>
</dbReference>
<feature type="domain" description="Ketosynthase family 3 (KS3)" evidence="9">
    <location>
        <begin position="5"/>
        <end position="427"/>
    </location>
</feature>
<dbReference type="Pfam" id="PF14765">
    <property type="entry name" value="PS-DH"/>
    <property type="match status" value="1"/>
</dbReference>
<dbReference type="Pfam" id="PF08659">
    <property type="entry name" value="KR"/>
    <property type="match status" value="1"/>
</dbReference>
<dbReference type="SMART" id="SM00826">
    <property type="entry name" value="PKS_DH"/>
    <property type="match status" value="1"/>
</dbReference>
<dbReference type="InterPro" id="IPR002364">
    <property type="entry name" value="Quin_OxRdtase/zeta-crystal_CS"/>
</dbReference>
<dbReference type="InterPro" id="IPR050091">
    <property type="entry name" value="PKS_NRPS_Biosynth_Enz"/>
</dbReference>
<evidence type="ECO:0000259" key="9">
    <source>
        <dbReference type="PROSITE" id="PS52004"/>
    </source>
</evidence>
<evidence type="ECO:0000256" key="7">
    <source>
        <dbReference type="PROSITE-ProRule" id="PRU01363"/>
    </source>
</evidence>
<feature type="region of interest" description="C-terminal hotdog fold" evidence="7">
    <location>
        <begin position="1028"/>
        <end position="1174"/>
    </location>
</feature>
<dbReference type="InterPro" id="IPR020806">
    <property type="entry name" value="PKS_PP-bd"/>
</dbReference>
<dbReference type="GO" id="GO:0004315">
    <property type="term" value="F:3-oxoacyl-[acyl-carrier-protein] synthase activity"/>
    <property type="evidence" value="ECO:0007669"/>
    <property type="project" value="InterPro"/>
</dbReference>
<dbReference type="InterPro" id="IPR014031">
    <property type="entry name" value="Ketoacyl_synth_C"/>
</dbReference>
<dbReference type="InterPro" id="IPR009081">
    <property type="entry name" value="PP-bd_ACP"/>
</dbReference>
<dbReference type="Pfam" id="PF21089">
    <property type="entry name" value="PKS_DH_N"/>
    <property type="match status" value="1"/>
</dbReference>
<organism evidence="11 12">
    <name type="scientific">Stappia albiluteola</name>
    <dbReference type="NCBI Taxonomy" id="2758565"/>
    <lineage>
        <taxon>Bacteria</taxon>
        <taxon>Pseudomonadati</taxon>
        <taxon>Pseudomonadota</taxon>
        <taxon>Alphaproteobacteria</taxon>
        <taxon>Hyphomicrobiales</taxon>
        <taxon>Stappiaceae</taxon>
        <taxon>Stappia</taxon>
    </lineage>
</organism>
<dbReference type="InterPro" id="IPR006162">
    <property type="entry name" value="Ppantetheine_attach_site"/>
</dbReference>
<dbReference type="Gene3D" id="3.40.47.10">
    <property type="match status" value="1"/>
</dbReference>
<dbReference type="InterPro" id="IPR016039">
    <property type="entry name" value="Thiolase-like"/>
</dbReference>
<dbReference type="Pfam" id="PF00698">
    <property type="entry name" value="Acyl_transf_1"/>
    <property type="match status" value="1"/>
</dbReference>
<dbReference type="InterPro" id="IPR018201">
    <property type="entry name" value="Ketoacyl_synth_AS"/>
</dbReference>
<dbReference type="GO" id="GO:0004312">
    <property type="term" value="F:fatty acid synthase activity"/>
    <property type="evidence" value="ECO:0007669"/>
    <property type="project" value="TreeGrafter"/>
</dbReference>
<dbReference type="InterPro" id="IPR029063">
    <property type="entry name" value="SAM-dependent_MTases_sf"/>
</dbReference>
<dbReference type="Proteomes" id="UP000541109">
    <property type="component" value="Unassembled WGS sequence"/>
</dbReference>
<dbReference type="Gene3D" id="3.10.129.110">
    <property type="entry name" value="Polyketide synthase dehydratase"/>
    <property type="match status" value="1"/>
</dbReference>
<evidence type="ECO:0000256" key="6">
    <source>
        <dbReference type="ARBA" id="ARBA00023315"/>
    </source>
</evidence>
<dbReference type="SMART" id="SM00823">
    <property type="entry name" value="PKS_PP"/>
    <property type="match status" value="1"/>
</dbReference>
<dbReference type="EMBL" id="JACFXV010000030">
    <property type="protein sequence ID" value="MBA5775807.1"/>
    <property type="molecule type" value="Genomic_DNA"/>
</dbReference>
<protein>
    <submittedName>
        <fullName evidence="11">SDR family NAD(P)-dependent oxidoreductase</fullName>
    </submittedName>
</protein>
<dbReference type="SMART" id="SM00825">
    <property type="entry name" value="PKS_KS"/>
    <property type="match status" value="1"/>
</dbReference>
<name>A0A839AA58_9HYPH</name>
<dbReference type="Pfam" id="PF00107">
    <property type="entry name" value="ADH_zinc_N"/>
    <property type="match status" value="1"/>
</dbReference>
<dbReference type="CDD" id="cd00833">
    <property type="entry name" value="PKS"/>
    <property type="match status" value="1"/>
</dbReference>
<comment type="caution">
    <text evidence="11">The sequence shown here is derived from an EMBL/GenBank/DDBJ whole genome shotgun (WGS) entry which is preliminary data.</text>
</comment>
<dbReference type="SMART" id="SM00827">
    <property type="entry name" value="PKS_AT"/>
    <property type="match status" value="1"/>
</dbReference>
<feature type="domain" description="PKS/mFAS DH" evidence="10">
    <location>
        <begin position="889"/>
        <end position="1174"/>
    </location>
</feature>
<dbReference type="InterPro" id="IPR032821">
    <property type="entry name" value="PKS_assoc"/>
</dbReference>
<keyword evidence="2" id="KW-0597">Phosphoprotein</keyword>
<dbReference type="InterPro" id="IPR036291">
    <property type="entry name" value="NAD(P)-bd_dom_sf"/>
</dbReference>
<evidence type="ECO:0000256" key="1">
    <source>
        <dbReference type="ARBA" id="ARBA00022450"/>
    </source>
</evidence>
<dbReference type="InterPro" id="IPR014030">
    <property type="entry name" value="Ketoacyl_synth_N"/>
</dbReference>
<dbReference type="SUPFAM" id="SSF53335">
    <property type="entry name" value="S-adenosyl-L-methionine-dependent methyltransferases"/>
    <property type="match status" value="1"/>
</dbReference>
<dbReference type="InterPro" id="IPR014043">
    <property type="entry name" value="Acyl_transferase_dom"/>
</dbReference>
<dbReference type="InterPro" id="IPR016036">
    <property type="entry name" value="Malonyl_transacylase_ACP-bd"/>
</dbReference>
<feature type="domain" description="Carrier" evidence="8">
    <location>
        <begin position="2405"/>
        <end position="2482"/>
    </location>
</feature>
<evidence type="ECO:0000313" key="12">
    <source>
        <dbReference type="Proteomes" id="UP000541109"/>
    </source>
</evidence>
<sequence length="2531" mass="270443">MATRHCDISISGYASRVPGANSAEQFWSNLTNEVCSVTSITEDRFPLSRYGHPDRNVSGKSYTWAAGVIDNVWSFDPTFFGISPREAVQMDPQQRILLEVVWEALEHAGIRPSELAGTDAGVFVGASSLDYHHRFVFDPSALDMQMMTGNTLSIISNRISYIYDLRGPSFTVDTACSSSLVALHEAINAVESGQVETAIVAGVNMLLSPLSYLGFSRASMLSKQGLCRAFDADGDGYVRSEGAVAFVLRRSDIARAKGDTIHARILASGLNADGRTVGMSLPSSDAQGQLLRDIYEGLGIDPADLAFVEAHGTGTRVGDPAEAGALGSIVARRRTAPLPIGSVKTNVGHLESASGAVGLLKALLSLKKDFFPRSLHFDTPNPDIDFGDLNLKVAGEAVKLEKSDRPRLAGINSFGFGGTNAHVVIADGETTTAPDSDAPANAPLVLSARSADSLVRLAGAYRQRLSEAKGDEPAAAVLSAAAHRRDWLDHRLVVLGETPEQKAAALGAYLANEPHEDIITGRAPAGGGKLAFLFSGNGSQWAGMGRQAFEQDEAFRKAFGEVDAAFSAISGWSLEEMLFSPSLEQEIERAEISQPLLFGVQAALTQSLREKGIAPQAVAGHSVGEVAAAWAADALTLTQAVQVIYARSRYQEQVRGQGTMAALLLSEEESQAAIQESGLDGIEIAAVNSRRSVTISGPTASIDAFAKFARSKRWALRKLGIAYPFHSQLIDPIELPLKQALSDLTPAAPAIPFVSSVDPEQDAIIADGTYWWRNVRQPVRFADAVAKLIELGSTVFVEIGPRPVLTTYASDMVRENSGSGLVLASLDNSKSHQRSDNPVAAIAATIVANGGAVDIARFVGSVGRPLPDLPAYPWQMQDFRPEETDENTQAMFARSWPLLGNRLSASSSEWFNHCDAKLNPFLGDHRVEDSVVFPAAGFAEMALRAVSEWTDCDAVELRDVEILRPLVLDGSDIQETMVRVSADDRVVEIFSRPRLKGADWSLNVRGHFITPSKIRQREALDAGASASSVTIDAEELYRLTREHGLNYGPAFRRAKSVERIDERTARVALEPRHADIGSTRFSLCPTLLDSGFHGLFALLGDKSGDNGKRSFLPVRIGRLQLAATGKDPAFVDIRITKASPRSVEASFDLLDADGALVARLTGARFKAVQLSVPLQRDSLVYRTYARLLPDRQAPSAVDAVLGNDVASLALKSGVISADEAEPEDAALLIEALARSVAHQTIATLADAGEFDPDRAMSTGGLHESARPLVGALLNWLLDADFVEETESGWKVTDPNEQPSPAAILSAVMEQAPEHIAVASLLARLAEELPGILRTGLSESASSLFSSSLLEATLIASPEARASDNGVEAFATTLIDGWPEGKTLSILLVGATRQNLARALQAKLDPHYAALAVTDTHEATLQRAKSQQQKDDAIRFVDFDEEALEAEGPFDMVLSSSGLSDCSQEDLALLRGQLRTGGLLMAIEPLPSLASDLVRGVGRDWWTKGAGGEFALSCLKFEDEWQSELERSGFDNCTTFPFASSTVEASVLTARAGGRETQAENVAAAQPAISPSLLVIADDLLQTRRHLEHLLPALEAEGIGAIRISFGEQTRLDTAGNGTIDPIGDRDRLKALIGQCASGIIHLDGAYNEDGNDQDAVDTRLWSLTRLLKAIGGDTARLWVVAPGAAQDFARDDVEGSPRQAAAWAYGRVAMNEYSDVDLRLVDVSPDLAPKDAALRLAAEIAAPGEEREVVIASDGNRYGLRIQRGALLSETPENLTGDVALRLDIRRQGSLDELRWQPVVRPAPEGSEVEIAVEASGLNFRDVMWALGLLPEEALEDGFAGPTLGMECAGRVVRTGGAVSRFKVGDRVMTFAPACLASHVTVDESACAAVPDAMPSAAAATVPVTFLTAYYALVHLAHIERGETVLIHGGAGGIGLAALQIAKWRGAVVIATAGSPEKRAMLRLAGADQVLDSRSLDFVEEVMDLTGGEGVDAVLNSLFGEAMQRSIDVLKPFGRFLELGKRDFYANTHIGLRPFRQNLSYFGIDADQLLTRQKPLAEQLFREIVGHFEKGTFKALPHRRFAAADVVQAFRLMQQAGHIGKIVLEAPAVSATAEQPRNLNLDSEATYLIAGGFGGFGAELLSRLADRGARTLLVLSRRGGESDDAKAVIERLGARGVRVEARACDIADEIQLRRVLKEARKTLPPIVGVFHTAMVLNDTLIANLDEDGISRVLLPKVRGAELLDRLTAEDPIEHFVLYSSATTLVGNPGQANYVAANGYLEALARRRRTNGKPGLAIAWGAISDAGYLARNTDVNDILSKRLGGQGLSARDALDGLVSLLEAAPAGVENAAIGYARIDWQGASRDLKIVGTPLAAGLGGGNGEATEVSGDALDLAAMLKGLDRTRATKTVADILAREIGKILRISSEEIDPQRPLADVGMDSLMALELRMNAERLLGVDIPLMALANGASLNDMAGRIAARVLGEASASTISAPVQTLAAQHLDMDGIEESDLANMARAAEAKANEMRSIV</sequence>
<dbReference type="InterPro" id="IPR016035">
    <property type="entry name" value="Acyl_Trfase/lysoPLipase"/>
</dbReference>
<evidence type="ECO:0000259" key="8">
    <source>
        <dbReference type="PROSITE" id="PS50075"/>
    </source>
</evidence>
<evidence type="ECO:0000256" key="4">
    <source>
        <dbReference type="ARBA" id="ARBA00022857"/>
    </source>
</evidence>
<reference evidence="11 12" key="1">
    <citation type="submission" date="2020-07" db="EMBL/GenBank/DDBJ databases">
        <title>Stappia sp., F7233, whole genome shotgun sequencing project.</title>
        <authorList>
            <person name="Jiang S."/>
            <person name="Liu Z.W."/>
            <person name="Du Z.J."/>
        </authorList>
    </citation>
    <scope>NUCLEOTIDE SEQUENCE [LARGE SCALE GENOMIC DNA]</scope>
    <source>
        <strain evidence="11 12">F7233</strain>
    </source>
</reference>
<dbReference type="InterPro" id="IPR013968">
    <property type="entry name" value="PKS_KR"/>
</dbReference>
<dbReference type="InterPro" id="IPR001227">
    <property type="entry name" value="Ac_transferase_dom_sf"/>
</dbReference>
<gene>
    <name evidence="11" type="ORF">H2509_01560</name>
</gene>
<dbReference type="Pfam" id="PF00109">
    <property type="entry name" value="ketoacyl-synt"/>
    <property type="match status" value="1"/>
</dbReference>
<dbReference type="SMART" id="SM00822">
    <property type="entry name" value="PKS_KR"/>
    <property type="match status" value="1"/>
</dbReference>
<dbReference type="SUPFAM" id="SSF47336">
    <property type="entry name" value="ACP-like"/>
    <property type="match status" value="1"/>
</dbReference>
<evidence type="ECO:0000259" key="10">
    <source>
        <dbReference type="PROSITE" id="PS52019"/>
    </source>
</evidence>
<evidence type="ECO:0000256" key="5">
    <source>
        <dbReference type="ARBA" id="ARBA00023268"/>
    </source>
</evidence>
<dbReference type="GO" id="GO:0031177">
    <property type="term" value="F:phosphopantetheine binding"/>
    <property type="evidence" value="ECO:0007669"/>
    <property type="project" value="InterPro"/>
</dbReference>
<dbReference type="PANTHER" id="PTHR43775">
    <property type="entry name" value="FATTY ACID SYNTHASE"/>
    <property type="match status" value="1"/>
</dbReference>
<dbReference type="SUPFAM" id="SSF53901">
    <property type="entry name" value="Thiolase-like"/>
    <property type="match status" value="1"/>
</dbReference>
<keyword evidence="5" id="KW-0511">Multifunctional enzyme</keyword>
<dbReference type="SUPFAM" id="SSF51735">
    <property type="entry name" value="NAD(P)-binding Rossmann-fold domains"/>
    <property type="match status" value="3"/>
</dbReference>
<dbReference type="InterPro" id="IPR036736">
    <property type="entry name" value="ACP-like_sf"/>
</dbReference>
<dbReference type="CDD" id="cd05195">
    <property type="entry name" value="enoyl_red"/>
    <property type="match status" value="1"/>
</dbReference>
<keyword evidence="4" id="KW-0521">NADP</keyword>
<dbReference type="SUPFAM" id="SSF52151">
    <property type="entry name" value="FabD/lysophospholipase-like"/>
    <property type="match status" value="1"/>
</dbReference>
<dbReference type="GO" id="GO:0006633">
    <property type="term" value="P:fatty acid biosynthetic process"/>
    <property type="evidence" value="ECO:0007669"/>
    <property type="project" value="InterPro"/>
</dbReference>
<dbReference type="Pfam" id="PF00550">
    <property type="entry name" value="PP-binding"/>
    <property type="match status" value="1"/>
</dbReference>
<dbReference type="Pfam" id="PF08240">
    <property type="entry name" value="ADH_N"/>
    <property type="match status" value="1"/>
</dbReference>
<dbReference type="PROSITE" id="PS00606">
    <property type="entry name" value="KS3_1"/>
    <property type="match status" value="1"/>
</dbReference>
<feature type="region of interest" description="N-terminal hotdog fold" evidence="7">
    <location>
        <begin position="889"/>
        <end position="1015"/>
    </location>
</feature>
<keyword evidence="1" id="KW-0596">Phosphopantetheine</keyword>
<dbReference type="InterPro" id="IPR057326">
    <property type="entry name" value="KR_dom"/>
</dbReference>
<dbReference type="Gene3D" id="3.30.70.3290">
    <property type="match status" value="1"/>
</dbReference>
<keyword evidence="12" id="KW-1185">Reference proteome</keyword>
<evidence type="ECO:0000313" key="11">
    <source>
        <dbReference type="EMBL" id="MBA5775807.1"/>
    </source>
</evidence>
<dbReference type="Pfam" id="PF16197">
    <property type="entry name" value="KAsynt_C_assoc"/>
    <property type="match status" value="1"/>
</dbReference>
<accession>A0A839AA58</accession>
<feature type="active site" description="Proton donor; for dehydratase activity" evidence="7">
    <location>
        <position position="1089"/>
    </location>
</feature>
<proteinExistence type="predicted"/>
<dbReference type="Gene3D" id="3.90.180.10">
    <property type="entry name" value="Medium-chain alcohol dehydrogenases, catalytic domain"/>
    <property type="match status" value="1"/>
</dbReference>
<dbReference type="PROSITE" id="PS50075">
    <property type="entry name" value="CARRIER"/>
    <property type="match status" value="1"/>
</dbReference>
<dbReference type="InterPro" id="IPR049551">
    <property type="entry name" value="PKS_DH_C"/>
</dbReference>
<keyword evidence="6" id="KW-0012">Acyltransferase</keyword>
<dbReference type="InterPro" id="IPR049900">
    <property type="entry name" value="PKS_mFAS_DH"/>
</dbReference>
<evidence type="ECO:0000256" key="3">
    <source>
        <dbReference type="ARBA" id="ARBA00022679"/>
    </source>
</evidence>
<dbReference type="InterPro" id="IPR049552">
    <property type="entry name" value="PKS_DH_N"/>
</dbReference>
<dbReference type="RefSeq" id="WP_182161622.1">
    <property type="nucleotide sequence ID" value="NZ_JACFXV010000030.1"/>
</dbReference>
<evidence type="ECO:0000256" key="2">
    <source>
        <dbReference type="ARBA" id="ARBA00022553"/>
    </source>
</evidence>
<keyword evidence="3" id="KW-0808">Transferase</keyword>
<dbReference type="Pfam" id="PF02801">
    <property type="entry name" value="Ketoacyl-synt_C"/>
    <property type="match status" value="1"/>
</dbReference>